<comment type="caution">
    <text evidence="4">The sequence shown here is derived from an EMBL/GenBank/DDBJ whole genome shotgun (WGS) entry which is preliminary data.</text>
</comment>
<organism evidence="4">
    <name type="scientific">marine sediment metagenome</name>
    <dbReference type="NCBI Taxonomy" id="412755"/>
    <lineage>
        <taxon>unclassified sequences</taxon>
        <taxon>metagenomes</taxon>
        <taxon>ecological metagenomes</taxon>
    </lineage>
</organism>
<feature type="non-terminal residue" evidence="4">
    <location>
        <position position="81"/>
    </location>
</feature>
<gene>
    <name evidence="4" type="ORF">S12H4_54476</name>
</gene>
<name>X1TZ94_9ZZZZ</name>
<reference evidence="4" key="1">
    <citation type="journal article" date="2014" name="Front. Microbiol.">
        <title>High frequency of phylogenetically diverse reductive dehalogenase-homologous genes in deep subseafloor sedimentary metagenomes.</title>
        <authorList>
            <person name="Kawai M."/>
            <person name="Futagami T."/>
            <person name="Toyoda A."/>
            <person name="Takaki Y."/>
            <person name="Nishi S."/>
            <person name="Hori S."/>
            <person name="Arai W."/>
            <person name="Tsubouchi T."/>
            <person name="Morono Y."/>
            <person name="Uchiyama I."/>
            <person name="Ito T."/>
            <person name="Fujiyama A."/>
            <person name="Inagaki F."/>
            <person name="Takami H."/>
        </authorList>
    </citation>
    <scope>NUCLEOTIDE SEQUENCE</scope>
    <source>
        <strain evidence="4">Expedition CK06-06</strain>
    </source>
</reference>
<dbReference type="EMBL" id="BARW01034829">
    <property type="protein sequence ID" value="GAJ10569.1"/>
    <property type="molecule type" value="Genomic_DNA"/>
</dbReference>
<dbReference type="InterPro" id="IPR031358">
    <property type="entry name" value="Stealth_CR1"/>
</dbReference>
<dbReference type="AlphaFoldDB" id="X1TZ94"/>
<dbReference type="GO" id="GO:0005794">
    <property type="term" value="C:Golgi apparatus"/>
    <property type="evidence" value="ECO:0007669"/>
    <property type="project" value="TreeGrafter"/>
</dbReference>
<dbReference type="PANTHER" id="PTHR24045">
    <property type="match status" value="1"/>
</dbReference>
<sequence length="81" mass="9175">MAKIPLLKTSGGPHTPPPDSEQETIDIVYTWVDANDSRFKDQLHKFLDPAAPLIHTQAINPERFRDNGELRYSLRSVEAFA</sequence>
<dbReference type="InterPro" id="IPR047141">
    <property type="entry name" value="Stealth"/>
</dbReference>
<protein>
    <recommendedName>
        <fullName evidence="3">Stealth protein CR1 conserved region 1 domain-containing protein</fullName>
    </recommendedName>
</protein>
<dbReference type="GO" id="GO:0016740">
    <property type="term" value="F:transferase activity"/>
    <property type="evidence" value="ECO:0007669"/>
    <property type="project" value="UniProtKB-KW"/>
</dbReference>
<dbReference type="PANTHER" id="PTHR24045:SF0">
    <property type="entry name" value="N-ACETYLGLUCOSAMINE-1-PHOSPHOTRANSFERASE SUBUNITS ALPHA_BETA"/>
    <property type="match status" value="1"/>
</dbReference>
<proteinExistence type="predicted"/>
<evidence type="ECO:0000259" key="3">
    <source>
        <dbReference type="Pfam" id="PF17101"/>
    </source>
</evidence>
<evidence type="ECO:0000256" key="2">
    <source>
        <dbReference type="SAM" id="MobiDB-lite"/>
    </source>
</evidence>
<evidence type="ECO:0000313" key="4">
    <source>
        <dbReference type="EMBL" id="GAJ10569.1"/>
    </source>
</evidence>
<dbReference type="Pfam" id="PF17101">
    <property type="entry name" value="Stealth_CR1"/>
    <property type="match status" value="1"/>
</dbReference>
<feature type="region of interest" description="Disordered" evidence="2">
    <location>
        <begin position="1"/>
        <end position="22"/>
    </location>
</feature>
<feature type="domain" description="Stealth protein CR1 conserved region 1" evidence="3">
    <location>
        <begin position="24"/>
        <end position="47"/>
    </location>
</feature>
<evidence type="ECO:0000256" key="1">
    <source>
        <dbReference type="ARBA" id="ARBA00022679"/>
    </source>
</evidence>
<keyword evidence="1" id="KW-0808">Transferase</keyword>
<accession>X1TZ94</accession>